<dbReference type="Pfam" id="PF01381">
    <property type="entry name" value="HTH_3"/>
    <property type="match status" value="1"/>
</dbReference>
<dbReference type="SMART" id="SM00530">
    <property type="entry name" value="HTH_XRE"/>
    <property type="match status" value="1"/>
</dbReference>
<sequence>MTDSVSLMSARGLVEVADPEFDRPVFRQSGFNGILTAKEIDEKISAWLKQTREAKGISRADLAHLLGLSVSVYSRYERGSEARMSVPRLIHLCEIMGFMPLDMIFDAAPHLWGKTPEEAEDRLTLMKLIEGLPPDTMHDLIRLLKRMMPAAQAAEAVATSVSEGS</sequence>
<dbReference type="GO" id="GO:0003677">
    <property type="term" value="F:DNA binding"/>
    <property type="evidence" value="ECO:0007669"/>
    <property type="project" value="InterPro"/>
</dbReference>
<dbReference type="InterPro" id="IPR010982">
    <property type="entry name" value="Lambda_DNA-bd_dom_sf"/>
</dbReference>
<keyword evidence="2" id="KW-0614">Plasmid</keyword>
<protein>
    <submittedName>
        <fullName evidence="2">Helix-turn-helix domain-containing protein</fullName>
    </submittedName>
</protein>
<name>A0A2L0HAZ8_RHIFR</name>
<dbReference type="PROSITE" id="PS50943">
    <property type="entry name" value="HTH_CROC1"/>
    <property type="match status" value="1"/>
</dbReference>
<dbReference type="AlphaFoldDB" id="A0A2L0HAZ8"/>
<evidence type="ECO:0000259" key="1">
    <source>
        <dbReference type="PROSITE" id="PS50943"/>
    </source>
</evidence>
<organism evidence="2 3">
    <name type="scientific">Rhizobium fredii</name>
    <name type="common">Sinorhizobium fredii</name>
    <dbReference type="NCBI Taxonomy" id="380"/>
    <lineage>
        <taxon>Bacteria</taxon>
        <taxon>Pseudomonadati</taxon>
        <taxon>Pseudomonadota</taxon>
        <taxon>Alphaproteobacteria</taxon>
        <taxon>Hyphomicrobiales</taxon>
        <taxon>Rhizobiaceae</taxon>
        <taxon>Sinorhizobium/Ensifer group</taxon>
        <taxon>Sinorhizobium</taxon>
    </lineage>
</organism>
<dbReference type="Proteomes" id="UP000239340">
    <property type="component" value="Plasmid pSfreNXT3a"/>
</dbReference>
<dbReference type="EMBL" id="CP024308">
    <property type="protein sequence ID" value="AUX78372.1"/>
    <property type="molecule type" value="Genomic_DNA"/>
</dbReference>
<dbReference type="InterPro" id="IPR001387">
    <property type="entry name" value="Cro/C1-type_HTH"/>
</dbReference>
<evidence type="ECO:0000313" key="3">
    <source>
        <dbReference type="Proteomes" id="UP000239340"/>
    </source>
</evidence>
<evidence type="ECO:0000313" key="2">
    <source>
        <dbReference type="EMBL" id="AUX78372.1"/>
    </source>
</evidence>
<dbReference type="Gene3D" id="1.10.260.40">
    <property type="entry name" value="lambda repressor-like DNA-binding domains"/>
    <property type="match status" value="1"/>
</dbReference>
<dbReference type="SUPFAM" id="SSF47413">
    <property type="entry name" value="lambda repressor-like DNA-binding domains"/>
    <property type="match status" value="1"/>
</dbReference>
<reference evidence="2 3" key="1">
    <citation type="submission" date="2017-10" db="EMBL/GenBank/DDBJ databases">
        <title>Analysis of the genome sequences of Rhizobium populations associated to common bean (phaseolus vulgaris).</title>
        <authorList>
            <person name="Bustos P."/>
            <person name="Santamaria R.I."/>
            <person name="Miranda-Sanchez F."/>
            <person name="Perez-Carrascal O."/>
            <person name="Juarez S."/>
            <person name="Lozano L."/>
            <person name="Martinez-Flores I."/>
            <person name="Vinuesa P."/>
            <person name="Martinez-Romero E."/>
            <person name="Cevallos M.A."/>
            <person name="Romero D."/>
            <person name="Davila G."/>
            <person name="Gonzalez V."/>
        </authorList>
    </citation>
    <scope>NUCLEOTIDE SEQUENCE [LARGE SCALE GENOMIC DNA]</scope>
    <source>
        <strain evidence="2 3">NXT3</strain>
        <plasmid evidence="3">Plasmid psfrenxt3a</plasmid>
    </source>
</reference>
<gene>
    <name evidence="2" type="ORF">NXT3_PA00077</name>
</gene>
<proteinExistence type="predicted"/>
<feature type="domain" description="HTH cro/C1-type" evidence="1">
    <location>
        <begin position="48"/>
        <end position="104"/>
    </location>
</feature>
<accession>A0A2L0HAZ8</accession>
<geneLocation type="plasmid" evidence="3">
    <name>psfrenxt3a</name>
</geneLocation>
<dbReference type="CDD" id="cd00093">
    <property type="entry name" value="HTH_XRE"/>
    <property type="match status" value="1"/>
</dbReference>